<evidence type="ECO:0000313" key="3">
    <source>
        <dbReference type="EMBL" id="TGE24818.1"/>
    </source>
</evidence>
<evidence type="ECO:0000256" key="1">
    <source>
        <dbReference type="SAM" id="MobiDB-lite"/>
    </source>
</evidence>
<dbReference type="Proteomes" id="UP000297549">
    <property type="component" value="Unassembled WGS sequence"/>
</dbReference>
<feature type="compositionally biased region" description="Low complexity" evidence="1">
    <location>
        <begin position="1091"/>
        <end position="1112"/>
    </location>
</feature>
<dbReference type="PANTHER" id="PTHR46182:SF2">
    <property type="entry name" value="FI19480P1"/>
    <property type="match status" value="1"/>
</dbReference>
<dbReference type="SUPFAM" id="SSF74853">
    <property type="entry name" value="Lamin A/C globular tail domain"/>
    <property type="match status" value="2"/>
</dbReference>
<dbReference type="SUPFAM" id="SSF49299">
    <property type="entry name" value="PKD domain"/>
    <property type="match status" value="1"/>
</dbReference>
<sequence length="2013" mass="209250">MPGPGPAFSSDFFLVLTPPVMQKTLTVLLLLLLALAVRVTGQNVTFSTTRGFYDAPFQLTLSTSLAGGSIRYTTDGSAPSSTAGTVYAGPIAIATTSVVRAIGYSGTASTPVATHSYFFLNDVVRQPATIAGWPNHDYAVDASGATATHDYEMDPDVVNAPAYSAVVKTGLLSIPTMSLVLNKNDFWDLYEGESTHPTSVEMLYPDGTREQFNCDLEAHSHNRLKRSLKLAFSTSVTTNLLRKTPYNSTAAATANTFKDTKIVLRAGNNRSWARNWNPDRTCYTRDEWYRVSQQIISGEGGRGTFVHLYVNGLYWGLYNPVERTDAGMLAQYYGGSTGDWMALDHDGIRSGDPTRFTFLTTNLVNQDMSVAANYAQLKSYLDVSKFCDYLILTWMTGMTDWPGNNFHGANRNVPPGPYWYNAWDCEWSWDVTNNSNLGAWVHPEFRNNTTGSSTIASLWHAARRSPEFMQLFADRVYRHCFNNGGLTDAASRARWAQINDFIKTAIVDESARWGDALNDGVTRTRDGHWTPEINRVDGLMNGNVTRFINALVAQGYYPTLAAPGFSQEGGTVASGAQLTLSNPNGAGTIYYTTDGTDPRAAGGAAAAGATTYGGPFALTGSVTVKARVLSGGTWSPLHEASFTVSGLISGLFINEFMASNTKLADEFGEFDDWIEIYNAGTQPVNVGGLYVTDLLSNLTKWQIPTTNPALTTIPAKGYLVLWADGQPAQGPLHLNLSLSKGGEAIGLSQLIGSTPNPLDSYTFPAQTDDVSTGRFPDGSATFRTFVAATPGSANVLNFKSGLFINELLAVNQNSITDEAGEHDPWIEIYNNNAEAVNIGGLYVTNSLGSYAQFRIPTTNAAQTTIPAKGFLRLWADNEPAEGILHLGLALNAGGGQLGLADVQGPDVSVIDSTRYGAQVADVSRGRYPDASKQFKAFASPTPGATNTVPAVAGLFINEFLASNTKYPDEFGEFDDWIEIYNSGTQPVDIGGFYITDALSNPAKYQIPTTNPAQTTIPAKGFLLLWADDQAFQGVRHVGIKLSAGGEAIGLYQPNGTAVTTLDTYTFGAQTEDVSVGRQTDGAASFVSFTQPTPNASNNGTPPNPAPTANAGPDQTLTLPVSSAALAGSGTDDGTITGYTWSLVSGPSTPVFSPDNLVAGPTISGLVAGTYTLALVVKDNLNALSAPDQVVITVNPAVSGPAVSSFTLVNADTDTDIQPLTAGETLNLATLPTRNLNVRANTSPATVGSVVFALTGAQTQNQTESVAPYALFSDAGGDYAPWTPPVGNYSLTARPYSAASGGGTAGTALTISFSVTDATAPGPFTLTTSTVGSGTVTKNPNAASYAAGTVVTLTATPAAGQQFAGWSGDASGTTNPLSVTMSANKSITATFTAIPAGQSVASFTLVNADTDTDIQPLTAGATLNLATLPTRNLNVRANTSPATVGSVVFALSGAQTQNQTESVAPYALFSDAGGDYNPWTPAVGSYSLTARPYSAASGGGTAGTALTISFSVTDATAPGPFTLTTAVVGSGSVTKNPNAASYASGTIVSLTATPATGYTFSGWSGDATGTTNPLSVTMSANKSITATFTAIPAGQSVASFTLVNADTDQDIQTLTAGAVLNLAALPTRNLNVRANTSPATVGSVVFALTGAQTQNQTESVAPYALFSDAGGDYNPWTPAVGSYSLTARPYSAASGGGTAGTPLTISFSVTDASAPGPFTLTTSTVGSGTVTKNPNAASYASGTVVSLTATPAAGYTFSGWSGDASGTANPLSVTMSANKTITATFTAVPAGQAVASFTLVNADTDQDIQTLTTGATLNLATLPTRNLNVRANTSPATVGSVVFALSGTQTRSQTESVAPYALFGDNGAGDYTAWTPAVGSYSLTGTPYSGAGGGGTAGAALTVGFSVINQVTGAKAAPTATAAPVRLAASTLQVYPNPTATGRFTVLLPDLLQRELSYTLTTEAGTLLARGKCAPAGPATRLTFDFSAQMPTAGVYYLHLANKQATVVLKLERP</sequence>
<accession>A0A4Z0Q435</accession>
<dbReference type="InterPro" id="IPR044060">
    <property type="entry name" value="Bacterial_rp_domain"/>
</dbReference>
<feature type="domain" description="LTD" evidence="2">
    <location>
        <begin position="942"/>
        <end position="1068"/>
    </location>
</feature>
<dbReference type="GO" id="GO:0016020">
    <property type="term" value="C:membrane"/>
    <property type="evidence" value="ECO:0007669"/>
    <property type="project" value="TreeGrafter"/>
</dbReference>
<protein>
    <recommendedName>
        <fullName evidence="2">LTD domain-containing protein</fullName>
    </recommendedName>
</protein>
<feature type="region of interest" description="Disordered" evidence="1">
    <location>
        <begin position="1086"/>
        <end position="1115"/>
    </location>
</feature>
<dbReference type="EMBL" id="SRLC01000001">
    <property type="protein sequence ID" value="TGE24818.1"/>
    <property type="molecule type" value="Genomic_DNA"/>
</dbReference>
<gene>
    <name evidence="3" type="ORF">E5K00_06340</name>
</gene>
<dbReference type="Pfam" id="PF13287">
    <property type="entry name" value="Fn3_assoc"/>
    <property type="match status" value="1"/>
</dbReference>
<dbReference type="InterPro" id="IPR029865">
    <property type="entry name" value="KIAA0319-like"/>
</dbReference>
<dbReference type="InterPro" id="IPR014867">
    <property type="entry name" value="Spore_coat_CotH_CotH2/3/7"/>
</dbReference>
<dbReference type="Pfam" id="PF13290">
    <property type="entry name" value="CHB_HEX_C_1"/>
    <property type="match status" value="1"/>
</dbReference>
<dbReference type="Pfam" id="PF08757">
    <property type="entry name" value="CotH"/>
    <property type="match status" value="1"/>
</dbReference>
<dbReference type="Pfam" id="PF00932">
    <property type="entry name" value="LTD"/>
    <property type="match status" value="2"/>
</dbReference>
<dbReference type="InterPro" id="IPR013378">
    <property type="entry name" value="InlB-like_B-rpt"/>
</dbReference>
<dbReference type="InterPro" id="IPR026876">
    <property type="entry name" value="Fn3_assoc_repeat"/>
</dbReference>
<dbReference type="InterPro" id="IPR036415">
    <property type="entry name" value="Lamin_tail_dom_sf"/>
</dbReference>
<organism evidence="3 4">
    <name type="scientific">Hymenobacter aquaticus</name>
    <dbReference type="NCBI Taxonomy" id="1867101"/>
    <lineage>
        <taxon>Bacteria</taxon>
        <taxon>Pseudomonadati</taxon>
        <taxon>Bacteroidota</taxon>
        <taxon>Cytophagia</taxon>
        <taxon>Cytophagales</taxon>
        <taxon>Hymenobacteraceae</taxon>
        <taxon>Hymenobacter</taxon>
    </lineage>
</organism>
<dbReference type="Pfam" id="PF18998">
    <property type="entry name" value="Flg_new_2"/>
    <property type="match status" value="3"/>
</dbReference>
<dbReference type="PANTHER" id="PTHR46182">
    <property type="entry name" value="FI19480P1"/>
    <property type="match status" value="1"/>
</dbReference>
<keyword evidence="4" id="KW-1185">Reference proteome</keyword>
<dbReference type="Pfam" id="PF22352">
    <property type="entry name" value="K319L-like_PKD"/>
    <property type="match status" value="1"/>
</dbReference>
<dbReference type="NCBIfam" id="TIGR02543">
    <property type="entry name" value="List_Bact_rpt"/>
    <property type="match status" value="2"/>
</dbReference>
<dbReference type="OrthoDB" id="868831at2"/>
<dbReference type="PROSITE" id="PS51841">
    <property type="entry name" value="LTD"/>
    <property type="match status" value="2"/>
</dbReference>
<dbReference type="InterPro" id="IPR013783">
    <property type="entry name" value="Ig-like_fold"/>
</dbReference>
<evidence type="ECO:0000259" key="2">
    <source>
        <dbReference type="PROSITE" id="PS51841"/>
    </source>
</evidence>
<dbReference type="InterPro" id="IPR035986">
    <property type="entry name" value="PKD_dom_sf"/>
</dbReference>
<dbReference type="Gene3D" id="2.60.40.1260">
    <property type="entry name" value="Lamin Tail domain"/>
    <property type="match status" value="1"/>
</dbReference>
<dbReference type="InterPro" id="IPR059177">
    <property type="entry name" value="GH29D-like_dom"/>
</dbReference>
<reference evidence="3 4" key="1">
    <citation type="submission" date="2019-04" db="EMBL/GenBank/DDBJ databases">
        <authorList>
            <person name="Feng G."/>
            <person name="Zhang J."/>
            <person name="Zhu H."/>
        </authorList>
    </citation>
    <scope>NUCLEOTIDE SEQUENCE [LARGE SCALE GENOMIC DNA]</scope>
    <source>
        <strain evidence="3 4">JCM 31653</strain>
    </source>
</reference>
<feature type="domain" description="LTD" evidence="2">
    <location>
        <begin position="633"/>
        <end position="817"/>
    </location>
</feature>
<proteinExistence type="predicted"/>
<comment type="caution">
    <text evidence="3">The sequence shown here is derived from an EMBL/GenBank/DDBJ whole genome shotgun (WGS) entry which is preliminary data.</text>
</comment>
<evidence type="ECO:0000313" key="4">
    <source>
        <dbReference type="Proteomes" id="UP000297549"/>
    </source>
</evidence>
<name>A0A4Z0Q435_9BACT</name>
<dbReference type="InterPro" id="IPR001322">
    <property type="entry name" value="Lamin_tail_dom"/>
</dbReference>
<dbReference type="GO" id="GO:0031410">
    <property type="term" value="C:cytoplasmic vesicle"/>
    <property type="evidence" value="ECO:0007669"/>
    <property type="project" value="TreeGrafter"/>
</dbReference>
<dbReference type="Gene3D" id="2.60.40.10">
    <property type="entry name" value="Immunoglobulins"/>
    <property type="match status" value="1"/>
</dbReference>